<dbReference type="Proteomes" id="UP000799439">
    <property type="component" value="Unassembled WGS sequence"/>
</dbReference>
<feature type="compositionally biased region" description="Basic residues" evidence="1">
    <location>
        <begin position="10"/>
        <end position="27"/>
    </location>
</feature>
<evidence type="ECO:0000313" key="3">
    <source>
        <dbReference type="Proteomes" id="UP000799439"/>
    </source>
</evidence>
<name>A0A9P4IPY8_9PEZI</name>
<sequence length="113" mass="13169">MASGKENHKSAHKGARLIQTKRPKQPKPPRQPPCYFPQDDAVKKAGNEEELQAYQESVTAWQRFWTVQWFRAKKEPSNLSTANYEWLISECCRISQMILARRQELGRPLIDVD</sequence>
<protein>
    <submittedName>
        <fullName evidence="2">Uncharacterized protein</fullName>
    </submittedName>
</protein>
<evidence type="ECO:0000256" key="1">
    <source>
        <dbReference type="SAM" id="MobiDB-lite"/>
    </source>
</evidence>
<proteinExistence type="predicted"/>
<dbReference type="AlphaFoldDB" id="A0A9P4IPY8"/>
<accession>A0A9P4IPY8</accession>
<gene>
    <name evidence="2" type="ORF">K461DRAFT_272143</name>
</gene>
<keyword evidence="3" id="KW-1185">Reference proteome</keyword>
<reference evidence="2" key="1">
    <citation type="journal article" date="2020" name="Stud. Mycol.">
        <title>101 Dothideomycetes genomes: a test case for predicting lifestyles and emergence of pathogens.</title>
        <authorList>
            <person name="Haridas S."/>
            <person name="Albert R."/>
            <person name="Binder M."/>
            <person name="Bloem J."/>
            <person name="Labutti K."/>
            <person name="Salamov A."/>
            <person name="Andreopoulos B."/>
            <person name="Baker S."/>
            <person name="Barry K."/>
            <person name="Bills G."/>
            <person name="Bluhm B."/>
            <person name="Cannon C."/>
            <person name="Castanera R."/>
            <person name="Culley D."/>
            <person name="Daum C."/>
            <person name="Ezra D."/>
            <person name="Gonzalez J."/>
            <person name="Henrissat B."/>
            <person name="Kuo A."/>
            <person name="Liang C."/>
            <person name="Lipzen A."/>
            <person name="Lutzoni F."/>
            <person name="Magnuson J."/>
            <person name="Mondo S."/>
            <person name="Nolan M."/>
            <person name="Ohm R."/>
            <person name="Pangilinan J."/>
            <person name="Park H.-J."/>
            <person name="Ramirez L."/>
            <person name="Alfaro M."/>
            <person name="Sun H."/>
            <person name="Tritt A."/>
            <person name="Yoshinaga Y."/>
            <person name="Zwiers L.-H."/>
            <person name="Turgeon B."/>
            <person name="Goodwin S."/>
            <person name="Spatafora J."/>
            <person name="Crous P."/>
            <person name="Grigoriev I."/>
        </authorList>
    </citation>
    <scope>NUCLEOTIDE SEQUENCE</scope>
    <source>
        <strain evidence="2">CBS 260.36</strain>
    </source>
</reference>
<organism evidence="2 3">
    <name type="scientific">Myriangium duriaei CBS 260.36</name>
    <dbReference type="NCBI Taxonomy" id="1168546"/>
    <lineage>
        <taxon>Eukaryota</taxon>
        <taxon>Fungi</taxon>
        <taxon>Dikarya</taxon>
        <taxon>Ascomycota</taxon>
        <taxon>Pezizomycotina</taxon>
        <taxon>Dothideomycetes</taxon>
        <taxon>Dothideomycetidae</taxon>
        <taxon>Myriangiales</taxon>
        <taxon>Myriangiaceae</taxon>
        <taxon>Myriangium</taxon>
    </lineage>
</organism>
<dbReference type="EMBL" id="ML996094">
    <property type="protein sequence ID" value="KAF2147952.1"/>
    <property type="molecule type" value="Genomic_DNA"/>
</dbReference>
<evidence type="ECO:0000313" key="2">
    <source>
        <dbReference type="EMBL" id="KAF2147952.1"/>
    </source>
</evidence>
<feature type="region of interest" description="Disordered" evidence="1">
    <location>
        <begin position="1"/>
        <end position="34"/>
    </location>
</feature>
<comment type="caution">
    <text evidence="2">The sequence shown here is derived from an EMBL/GenBank/DDBJ whole genome shotgun (WGS) entry which is preliminary data.</text>
</comment>